<name>A0ABZ0SN83_9MICO</name>
<dbReference type="InterPro" id="IPR002104">
    <property type="entry name" value="Integrase_catalytic"/>
</dbReference>
<evidence type="ECO:0000256" key="3">
    <source>
        <dbReference type="ARBA" id="ARBA00023172"/>
    </source>
</evidence>
<evidence type="ECO:0000313" key="5">
    <source>
        <dbReference type="EMBL" id="WPR89736.1"/>
    </source>
</evidence>
<reference evidence="5 6" key="1">
    <citation type="submission" date="2023-11" db="EMBL/GenBank/DDBJ databases">
        <title>Genome sequence of Microbacterium rhizosphaerae KACC 19337.</title>
        <authorList>
            <person name="Choi H."/>
            <person name="Kim S."/>
            <person name="Kim Y."/>
            <person name="Kwon S.-W."/>
            <person name="Heo J."/>
        </authorList>
    </citation>
    <scope>NUCLEOTIDE SEQUENCE [LARGE SCALE GENOMIC DNA]</scope>
    <source>
        <strain evidence="5 6">KACC 19337</strain>
    </source>
</reference>
<dbReference type="PANTHER" id="PTHR30349:SF64">
    <property type="entry name" value="PROPHAGE INTEGRASE INTD-RELATED"/>
    <property type="match status" value="1"/>
</dbReference>
<dbReference type="Gene3D" id="1.10.443.10">
    <property type="entry name" value="Intergrase catalytic core"/>
    <property type="match status" value="1"/>
</dbReference>
<evidence type="ECO:0000256" key="2">
    <source>
        <dbReference type="ARBA" id="ARBA00023125"/>
    </source>
</evidence>
<dbReference type="Pfam" id="PF00589">
    <property type="entry name" value="Phage_integrase"/>
    <property type="match status" value="1"/>
</dbReference>
<keyword evidence="2" id="KW-0238">DNA-binding</keyword>
<dbReference type="Proteomes" id="UP001323798">
    <property type="component" value="Chromosome"/>
</dbReference>
<evidence type="ECO:0000256" key="1">
    <source>
        <dbReference type="ARBA" id="ARBA00008857"/>
    </source>
</evidence>
<organism evidence="5 6">
    <name type="scientific">Microbacterium rhizosphaerae</name>
    <dbReference type="NCBI Taxonomy" id="1678237"/>
    <lineage>
        <taxon>Bacteria</taxon>
        <taxon>Bacillati</taxon>
        <taxon>Actinomycetota</taxon>
        <taxon>Actinomycetes</taxon>
        <taxon>Micrococcales</taxon>
        <taxon>Microbacteriaceae</taxon>
        <taxon>Microbacterium</taxon>
    </lineage>
</organism>
<proteinExistence type="inferred from homology"/>
<dbReference type="PROSITE" id="PS51898">
    <property type="entry name" value="TYR_RECOMBINASE"/>
    <property type="match status" value="1"/>
</dbReference>
<dbReference type="CDD" id="cd01189">
    <property type="entry name" value="INT_ICEBs1_C_like"/>
    <property type="match status" value="1"/>
</dbReference>
<protein>
    <submittedName>
        <fullName evidence="5">Site-specific integrase</fullName>
    </submittedName>
</protein>
<dbReference type="InterPro" id="IPR010998">
    <property type="entry name" value="Integrase_recombinase_N"/>
</dbReference>
<feature type="domain" description="Tyr recombinase" evidence="4">
    <location>
        <begin position="49"/>
        <end position="236"/>
    </location>
</feature>
<dbReference type="InterPro" id="IPR013762">
    <property type="entry name" value="Integrase-like_cat_sf"/>
</dbReference>
<comment type="similarity">
    <text evidence="1">Belongs to the 'phage' integrase family.</text>
</comment>
<dbReference type="Gene3D" id="1.10.150.130">
    <property type="match status" value="1"/>
</dbReference>
<keyword evidence="6" id="KW-1185">Reference proteome</keyword>
<dbReference type="RefSeq" id="WP_320942450.1">
    <property type="nucleotide sequence ID" value="NZ_BAABEU010000003.1"/>
</dbReference>
<dbReference type="InterPro" id="IPR011010">
    <property type="entry name" value="DNA_brk_join_enz"/>
</dbReference>
<dbReference type="InterPro" id="IPR050090">
    <property type="entry name" value="Tyrosine_recombinase_XerCD"/>
</dbReference>
<gene>
    <name evidence="5" type="ORF">SM116_00155</name>
</gene>
<dbReference type="SUPFAM" id="SSF56349">
    <property type="entry name" value="DNA breaking-rejoining enzymes"/>
    <property type="match status" value="1"/>
</dbReference>
<keyword evidence="3" id="KW-0233">DNA recombination</keyword>
<evidence type="ECO:0000313" key="6">
    <source>
        <dbReference type="Proteomes" id="UP001323798"/>
    </source>
</evidence>
<dbReference type="PANTHER" id="PTHR30349">
    <property type="entry name" value="PHAGE INTEGRASE-RELATED"/>
    <property type="match status" value="1"/>
</dbReference>
<accession>A0ABZ0SN83</accession>
<dbReference type="EMBL" id="CP139368">
    <property type="protein sequence ID" value="WPR89736.1"/>
    <property type="molecule type" value="Genomic_DNA"/>
</dbReference>
<sequence>MAELAAERSASTVLRAHGVLSGILDVAVRDRRIPANPALGVPMPRKRMKRRVYLSHAQVSALAQESRFPELVYFLAYTGLRWGEATALRIRHIDLNRQRVFVEENAVRVSGKTVVGTPKTHVTRTVPIPPFLMPYFDAVATVRGEESLVFGDGTAHLILPNSKDGWFAAAVRRCQRSDARFPRVTPHDLRHTTASLAISSGANVKAVQRMLGHASAAMTLDTYADLFEDDLDAVSLSLEAARQKASAGEGWRKNVPLLSHEVPRPHDEGPAIP</sequence>
<evidence type="ECO:0000259" key="4">
    <source>
        <dbReference type="PROSITE" id="PS51898"/>
    </source>
</evidence>